<keyword evidence="4" id="KW-0255">Endonuclease</keyword>
<name>A0A1G8IWP6_9HYPH</name>
<evidence type="ECO:0000259" key="3">
    <source>
        <dbReference type="Pfam" id="PF03372"/>
    </source>
</evidence>
<feature type="domain" description="Endonuclease/exonuclease/phosphatase" evidence="3">
    <location>
        <begin position="116"/>
        <end position="317"/>
    </location>
</feature>
<dbReference type="GO" id="GO:0004527">
    <property type="term" value="F:exonuclease activity"/>
    <property type="evidence" value="ECO:0007669"/>
    <property type="project" value="UniProtKB-KW"/>
</dbReference>
<evidence type="ECO:0000256" key="1">
    <source>
        <dbReference type="SAM" id="MobiDB-lite"/>
    </source>
</evidence>
<keyword evidence="4" id="KW-0540">Nuclease</keyword>
<feature type="transmembrane region" description="Helical" evidence="2">
    <location>
        <begin position="36"/>
        <end position="54"/>
    </location>
</feature>
<feature type="compositionally biased region" description="Basic and acidic residues" evidence="1">
    <location>
        <begin position="329"/>
        <end position="339"/>
    </location>
</feature>
<proteinExistence type="predicted"/>
<dbReference type="GO" id="GO:0004519">
    <property type="term" value="F:endonuclease activity"/>
    <property type="evidence" value="ECO:0007669"/>
    <property type="project" value="UniProtKB-KW"/>
</dbReference>
<accession>A0A1G8IWP6</accession>
<dbReference type="EMBL" id="FNEE01000001">
    <property type="protein sequence ID" value="SDI23253.1"/>
    <property type="molecule type" value="Genomic_DNA"/>
</dbReference>
<dbReference type="InterPro" id="IPR036691">
    <property type="entry name" value="Endo/exonu/phosph_ase_sf"/>
</dbReference>
<feature type="transmembrane region" description="Helical" evidence="2">
    <location>
        <begin position="61"/>
        <end position="82"/>
    </location>
</feature>
<dbReference type="Proteomes" id="UP000198894">
    <property type="component" value="Unassembled WGS sequence"/>
</dbReference>
<keyword evidence="2" id="KW-1133">Transmembrane helix</keyword>
<reference evidence="5" key="1">
    <citation type="submission" date="2016-10" db="EMBL/GenBank/DDBJ databases">
        <authorList>
            <person name="Varghese N."/>
            <person name="Submissions S."/>
        </authorList>
    </citation>
    <scope>NUCLEOTIDE SEQUENCE [LARGE SCALE GENOMIC DNA]</scope>
    <source>
        <strain evidence="5">CGMCC 1.11022</strain>
    </source>
</reference>
<keyword evidence="4" id="KW-0269">Exonuclease</keyword>
<gene>
    <name evidence="4" type="ORF">SAMN05428953_101510</name>
</gene>
<dbReference type="SUPFAM" id="SSF56219">
    <property type="entry name" value="DNase I-like"/>
    <property type="match status" value="1"/>
</dbReference>
<keyword evidence="2" id="KW-0472">Membrane</keyword>
<sequence>MASMAFVAMLVFSVALVAGFFGTLHPAFDSFAHFRVHLAVLMALCALPLLATSFRLQAATGLLFAVAAFATTSNALSVPRLWPVQAAYEVEAGDQPVYPGDQAVHPGDKAVYRLLQMNLRFNNATPEKVLSLIGRTQPDVITLDEVSDMWKTKLGLLASAYPHRILCPYPNGVFGVALLSRRPFAAGTQPRCDGRGAMAIATVDFGGTDVDVAAMHLTWPWPRNQSWQIGGLSGEFASLGETSIMACDCNAVPWSAAVRRVAGLGKLTVSPSPGPTWLPIKLPEFLRFAGLPIDLVFSKGAVLIHSVSRLDNAGSDHLPLMVEFSLRPEQKKPVDEHETATASVRQNGRTQS</sequence>
<protein>
    <submittedName>
        <fullName evidence="4">Uncharacterized conserved protein YafD, endonuclease/exonuclease/phosphatase (EEP) superfamily</fullName>
    </submittedName>
</protein>
<keyword evidence="4" id="KW-0378">Hydrolase</keyword>
<organism evidence="4 5">
    <name type="scientific">Mesorhizobium muleiense</name>
    <dbReference type="NCBI Taxonomy" id="1004279"/>
    <lineage>
        <taxon>Bacteria</taxon>
        <taxon>Pseudomonadati</taxon>
        <taxon>Pseudomonadota</taxon>
        <taxon>Alphaproteobacteria</taxon>
        <taxon>Hyphomicrobiales</taxon>
        <taxon>Phyllobacteriaceae</taxon>
        <taxon>Mesorhizobium</taxon>
    </lineage>
</organism>
<dbReference type="Pfam" id="PF03372">
    <property type="entry name" value="Exo_endo_phos"/>
    <property type="match status" value="1"/>
</dbReference>
<dbReference type="AlphaFoldDB" id="A0A1G8IWP6"/>
<feature type="compositionally biased region" description="Polar residues" evidence="1">
    <location>
        <begin position="340"/>
        <end position="352"/>
    </location>
</feature>
<evidence type="ECO:0000256" key="2">
    <source>
        <dbReference type="SAM" id="Phobius"/>
    </source>
</evidence>
<evidence type="ECO:0000313" key="5">
    <source>
        <dbReference type="Proteomes" id="UP000198894"/>
    </source>
</evidence>
<evidence type="ECO:0000313" key="4">
    <source>
        <dbReference type="EMBL" id="SDI23253.1"/>
    </source>
</evidence>
<feature type="region of interest" description="Disordered" evidence="1">
    <location>
        <begin position="329"/>
        <end position="352"/>
    </location>
</feature>
<dbReference type="InterPro" id="IPR005135">
    <property type="entry name" value="Endo/exonuclease/phosphatase"/>
</dbReference>
<dbReference type="Gene3D" id="3.60.10.10">
    <property type="entry name" value="Endonuclease/exonuclease/phosphatase"/>
    <property type="match status" value="1"/>
</dbReference>
<keyword evidence="5" id="KW-1185">Reference proteome</keyword>
<keyword evidence="2" id="KW-0812">Transmembrane</keyword>